<organism evidence="1 2">
    <name type="scientific">Grus japonensis</name>
    <name type="common">Japanese crane</name>
    <name type="synonym">Red-crowned crane</name>
    <dbReference type="NCBI Taxonomy" id="30415"/>
    <lineage>
        <taxon>Eukaryota</taxon>
        <taxon>Metazoa</taxon>
        <taxon>Chordata</taxon>
        <taxon>Craniata</taxon>
        <taxon>Vertebrata</taxon>
        <taxon>Euteleostomi</taxon>
        <taxon>Archelosauria</taxon>
        <taxon>Archosauria</taxon>
        <taxon>Dinosauria</taxon>
        <taxon>Saurischia</taxon>
        <taxon>Theropoda</taxon>
        <taxon>Coelurosauria</taxon>
        <taxon>Aves</taxon>
        <taxon>Neognathae</taxon>
        <taxon>Neoaves</taxon>
        <taxon>Gruiformes</taxon>
        <taxon>Gruidae</taxon>
        <taxon>Grus</taxon>
    </lineage>
</organism>
<dbReference type="EMBL" id="BAAFJT010000005">
    <property type="protein sequence ID" value="GAB0190630.1"/>
    <property type="molecule type" value="Genomic_DNA"/>
</dbReference>
<dbReference type="PANTHER" id="PTHR33332">
    <property type="entry name" value="REVERSE TRANSCRIPTASE DOMAIN-CONTAINING PROTEIN"/>
    <property type="match status" value="1"/>
</dbReference>
<dbReference type="Proteomes" id="UP001623348">
    <property type="component" value="Unassembled WGS sequence"/>
</dbReference>
<proteinExistence type="predicted"/>
<reference evidence="1 2" key="1">
    <citation type="submission" date="2024-06" db="EMBL/GenBank/DDBJ databases">
        <title>The draft genome of Grus japonensis, version 3.</title>
        <authorList>
            <person name="Nabeshima K."/>
            <person name="Suzuki S."/>
            <person name="Onuma M."/>
        </authorList>
    </citation>
    <scope>NUCLEOTIDE SEQUENCE [LARGE SCALE GENOMIC DNA]</scope>
    <source>
        <strain evidence="1 2">451A</strain>
    </source>
</reference>
<evidence type="ECO:0000313" key="2">
    <source>
        <dbReference type="Proteomes" id="UP001623348"/>
    </source>
</evidence>
<name>A0ABC9WYW8_GRUJA</name>
<protein>
    <recommendedName>
        <fullName evidence="3">Reverse transcriptase domain-containing protein</fullName>
    </recommendedName>
</protein>
<keyword evidence="2" id="KW-1185">Reference proteome</keyword>
<dbReference type="AlphaFoldDB" id="A0ABC9WYW8"/>
<sequence>MGNKQGELETCARLQGYDLIGITETWWDGNTMTGVLEWKDTGSLGRTGRGDEGKLCLTILVACYDGFILLVDKERATDVINLDLCKAFDTVLHDILVSKLERNGFDGWTSNWLDIALKELHQKKVILLLYSALVKAHPGYCVQLWSPQRKDTDLLE</sequence>
<evidence type="ECO:0008006" key="3">
    <source>
        <dbReference type="Google" id="ProtNLM"/>
    </source>
</evidence>
<accession>A0ABC9WYW8</accession>
<comment type="caution">
    <text evidence="1">The sequence shown here is derived from an EMBL/GenBank/DDBJ whole genome shotgun (WGS) entry which is preliminary data.</text>
</comment>
<gene>
    <name evidence="1" type="ORF">GRJ2_001528300</name>
</gene>
<evidence type="ECO:0000313" key="1">
    <source>
        <dbReference type="EMBL" id="GAB0190630.1"/>
    </source>
</evidence>